<dbReference type="InterPro" id="IPR038770">
    <property type="entry name" value="Na+/solute_symporter_sf"/>
</dbReference>
<proteinExistence type="evidence at transcript level"/>
<evidence type="ECO:0000256" key="6">
    <source>
        <dbReference type="ARBA" id="ARBA00023136"/>
    </source>
</evidence>
<dbReference type="InterPro" id="IPR002657">
    <property type="entry name" value="BilAc:Na_symport/Acr3"/>
</dbReference>
<dbReference type="Gene3D" id="1.20.1530.20">
    <property type="match status" value="1"/>
</dbReference>
<keyword evidence="5 8" id="KW-1133">Transmembrane helix</keyword>
<reference evidence="10" key="1">
    <citation type="submission" date="2020-04" db="EMBL/GenBank/DDBJ databases">
        <authorList>
            <person name="Neveu A P."/>
        </authorList>
    </citation>
    <scope>NUCLEOTIDE SEQUENCE</scope>
    <source>
        <tissue evidence="10">Whole embryo</tissue>
    </source>
</reference>
<evidence type="ECO:0000256" key="4">
    <source>
        <dbReference type="ARBA" id="ARBA00022847"/>
    </source>
</evidence>
<organism evidence="10">
    <name type="scientific">Phallusia mammillata</name>
    <dbReference type="NCBI Taxonomy" id="59560"/>
    <lineage>
        <taxon>Eukaryota</taxon>
        <taxon>Metazoa</taxon>
        <taxon>Chordata</taxon>
        <taxon>Tunicata</taxon>
        <taxon>Ascidiacea</taxon>
        <taxon>Phlebobranchia</taxon>
        <taxon>Ascidiidae</taxon>
        <taxon>Phallusia</taxon>
    </lineage>
</organism>
<dbReference type="Pfam" id="PF01758">
    <property type="entry name" value="SBF"/>
    <property type="match status" value="1"/>
</dbReference>
<evidence type="ECO:0000256" key="1">
    <source>
        <dbReference type="ARBA" id="ARBA00004141"/>
    </source>
</evidence>
<dbReference type="PANTHER" id="PTHR10361:SF28">
    <property type="entry name" value="P3 PROTEIN-RELATED"/>
    <property type="match status" value="1"/>
</dbReference>
<dbReference type="EMBL" id="LR790236">
    <property type="protein sequence ID" value="CAB3266098.1"/>
    <property type="molecule type" value="mRNA"/>
</dbReference>
<feature type="transmembrane region" description="Helical" evidence="8">
    <location>
        <begin position="160"/>
        <end position="182"/>
    </location>
</feature>
<comment type="subcellular location">
    <subcellularLocation>
        <location evidence="1">Membrane</location>
        <topology evidence="1">Multi-pass membrane protein</topology>
    </subcellularLocation>
</comment>
<comment type="similarity">
    <text evidence="2">Belongs to the bile acid:sodium symporter (BASS) (TC 2.A.28) family.</text>
</comment>
<dbReference type="GO" id="GO:0008508">
    <property type="term" value="F:bile acid:sodium symporter activity"/>
    <property type="evidence" value="ECO:0007669"/>
    <property type="project" value="TreeGrafter"/>
</dbReference>
<evidence type="ECO:0000256" key="3">
    <source>
        <dbReference type="ARBA" id="ARBA00022692"/>
    </source>
</evidence>
<feature type="transmembrane region" description="Helical" evidence="8">
    <location>
        <begin position="134"/>
        <end position="153"/>
    </location>
</feature>
<feature type="signal peptide" evidence="9">
    <location>
        <begin position="1"/>
        <end position="21"/>
    </location>
</feature>
<feature type="chain" id="PRO_5026277156" evidence="9">
    <location>
        <begin position="22"/>
        <end position="311"/>
    </location>
</feature>
<accession>A0A6F9DSV7</accession>
<dbReference type="GO" id="GO:0016020">
    <property type="term" value="C:membrane"/>
    <property type="evidence" value="ECO:0007669"/>
    <property type="project" value="UniProtKB-SubCell"/>
</dbReference>
<evidence type="ECO:0000256" key="5">
    <source>
        <dbReference type="ARBA" id="ARBA00022989"/>
    </source>
</evidence>
<evidence type="ECO:0000256" key="7">
    <source>
        <dbReference type="SAM" id="MobiDB-lite"/>
    </source>
</evidence>
<feature type="transmembrane region" description="Helical" evidence="8">
    <location>
        <begin position="225"/>
        <end position="247"/>
    </location>
</feature>
<keyword evidence="9" id="KW-0732">Signal</keyword>
<dbReference type="PANTHER" id="PTHR10361">
    <property type="entry name" value="SODIUM-BILE ACID COTRANSPORTER"/>
    <property type="match status" value="1"/>
</dbReference>
<feature type="compositionally biased region" description="Low complexity" evidence="7">
    <location>
        <begin position="78"/>
        <end position="107"/>
    </location>
</feature>
<name>A0A6F9DSV7_9ASCI</name>
<feature type="region of interest" description="Disordered" evidence="7">
    <location>
        <begin position="71"/>
        <end position="107"/>
    </location>
</feature>
<keyword evidence="4" id="KW-0769">Symport</keyword>
<gene>
    <name evidence="10" type="primary">Slc10a4-002</name>
</gene>
<sequence>MGGLPRIGLVFLIVALMMSNALDMPRRHKAKAGRSEGLMFLNEINNVHDGSGIGRYPAPKRAKFMQRPAGMLSENDTDNTSSMSSSEGVTSSASDKPESEPTYSTETSTLIDDDISEVVKRIQKSPDLNSGIEAILVLLVIQTMLGLGCTIDLSVMKEHLLDALGIAFAVTFQFGIMGLVGLGMSKMFGLDKVAAIAVIVTAGCPGGNLSKLLTYFFYGDVNLSVLMSIVSTLFAFILMPLCLFMYGSWIDIDVSVIGGLVPLGGVVLTLIMTLFPVALGIALKAKYDKIANTVLKVRNVNWGRLFSISDV</sequence>
<keyword evidence="3 8" id="KW-0812">Transmembrane</keyword>
<dbReference type="InterPro" id="IPR004710">
    <property type="entry name" value="Bilac:Na_transpt"/>
</dbReference>
<evidence type="ECO:0000256" key="8">
    <source>
        <dbReference type="SAM" id="Phobius"/>
    </source>
</evidence>
<evidence type="ECO:0000313" key="10">
    <source>
        <dbReference type="EMBL" id="CAB3266098.1"/>
    </source>
</evidence>
<feature type="transmembrane region" description="Helical" evidence="8">
    <location>
        <begin position="194"/>
        <end position="218"/>
    </location>
</feature>
<evidence type="ECO:0000256" key="2">
    <source>
        <dbReference type="ARBA" id="ARBA00006528"/>
    </source>
</evidence>
<dbReference type="AlphaFoldDB" id="A0A6F9DSV7"/>
<keyword evidence="6 8" id="KW-0472">Membrane</keyword>
<feature type="transmembrane region" description="Helical" evidence="8">
    <location>
        <begin position="259"/>
        <end position="283"/>
    </location>
</feature>
<evidence type="ECO:0000256" key="9">
    <source>
        <dbReference type="SAM" id="SignalP"/>
    </source>
</evidence>
<keyword evidence="4" id="KW-0813">Transport</keyword>
<protein>
    <submittedName>
        <fullName evidence="10">Sodium/bile acid cotransporter 4-like</fullName>
    </submittedName>
</protein>